<accession>A0A7D3XDZ0</accession>
<evidence type="ECO:0000313" key="7">
    <source>
        <dbReference type="EMBL" id="QKG79952.1"/>
    </source>
</evidence>
<proteinExistence type="predicted"/>
<dbReference type="SUPFAM" id="SSF53335">
    <property type="entry name" value="S-adenosyl-L-methionine-dependent methyltransferases"/>
    <property type="match status" value="1"/>
</dbReference>
<dbReference type="PROSITE" id="PS50123">
    <property type="entry name" value="CHER"/>
    <property type="match status" value="1"/>
</dbReference>
<keyword evidence="5" id="KW-0949">S-adenosyl-L-methionine</keyword>
<evidence type="ECO:0000256" key="4">
    <source>
        <dbReference type="ARBA" id="ARBA00022679"/>
    </source>
</evidence>
<dbReference type="Pfam" id="PF03705">
    <property type="entry name" value="CheR_N"/>
    <property type="match status" value="1"/>
</dbReference>
<dbReference type="SMART" id="SM00138">
    <property type="entry name" value="MeTrc"/>
    <property type="match status" value="1"/>
</dbReference>
<dbReference type="RefSeq" id="WP_173074217.1">
    <property type="nucleotide sequence ID" value="NZ_CP041345.1"/>
</dbReference>
<dbReference type="GO" id="GO:0008983">
    <property type="term" value="F:protein-glutamate O-methyltransferase activity"/>
    <property type="evidence" value="ECO:0007669"/>
    <property type="project" value="UniProtKB-EC"/>
</dbReference>
<keyword evidence="8" id="KW-1185">Reference proteome</keyword>
<sequence length="279" mass="32853">MRFYRETLGITDKSFTLLRDLIHEKTGIFYNNSAQEILIDKLSPRVLELGLNSFLDYYYFLKYDDNDGSELKVLFNIVTVNETYFFREVDQLKAFTEVILPNQASKHSEEKFTIWSAACSTGEEPLSIAMLLNENDWFSKLKIEIIGSDASNSALSHAINGVYKERAFRNCPDQLREKYFTFKNGIWQIDKEIHQKVRFTNVNLTNINEYKPFAKSRYIFCRNVFIYFSDEKVRQIINNFYELMPSDSYLFLGVSESLLKHKPPFRFVEVGNSFAYYKE</sequence>
<comment type="catalytic activity">
    <reaction evidence="1">
        <text>L-glutamyl-[protein] + S-adenosyl-L-methionine = [protein]-L-glutamate 5-O-methyl ester + S-adenosyl-L-homocysteine</text>
        <dbReference type="Rhea" id="RHEA:24452"/>
        <dbReference type="Rhea" id="RHEA-COMP:10208"/>
        <dbReference type="Rhea" id="RHEA-COMP:10311"/>
        <dbReference type="ChEBI" id="CHEBI:29973"/>
        <dbReference type="ChEBI" id="CHEBI:57856"/>
        <dbReference type="ChEBI" id="CHEBI:59789"/>
        <dbReference type="ChEBI" id="CHEBI:82795"/>
        <dbReference type="EC" id="2.1.1.80"/>
    </reaction>
</comment>
<dbReference type="InterPro" id="IPR000780">
    <property type="entry name" value="CheR_MeTrfase"/>
</dbReference>
<evidence type="ECO:0000256" key="3">
    <source>
        <dbReference type="ARBA" id="ARBA00022603"/>
    </source>
</evidence>
<dbReference type="InterPro" id="IPR029063">
    <property type="entry name" value="SAM-dependent_MTases_sf"/>
</dbReference>
<keyword evidence="4 7" id="KW-0808">Transferase</keyword>
<name>A0A7D3XDZ0_9BACT</name>
<dbReference type="Gene3D" id="3.40.50.150">
    <property type="entry name" value="Vaccinia Virus protein VP39"/>
    <property type="match status" value="1"/>
</dbReference>
<dbReference type="InterPro" id="IPR050903">
    <property type="entry name" value="Bact_Chemotaxis_MeTrfase"/>
</dbReference>
<keyword evidence="3 7" id="KW-0489">Methyltransferase</keyword>
<gene>
    <name evidence="7" type="ORF">FHG85_06630</name>
</gene>
<dbReference type="Pfam" id="PF01739">
    <property type="entry name" value="CheR"/>
    <property type="match status" value="1"/>
</dbReference>
<dbReference type="InterPro" id="IPR022641">
    <property type="entry name" value="CheR_N"/>
</dbReference>
<dbReference type="AlphaFoldDB" id="A0A7D3XDZ0"/>
<evidence type="ECO:0000256" key="2">
    <source>
        <dbReference type="ARBA" id="ARBA00012534"/>
    </source>
</evidence>
<dbReference type="GO" id="GO:0032259">
    <property type="term" value="P:methylation"/>
    <property type="evidence" value="ECO:0007669"/>
    <property type="project" value="UniProtKB-KW"/>
</dbReference>
<dbReference type="KEGG" id="ttz:FHG85_06630"/>
<dbReference type="EMBL" id="CP041345">
    <property type="protein sequence ID" value="QKG79952.1"/>
    <property type="molecule type" value="Genomic_DNA"/>
</dbReference>
<evidence type="ECO:0000256" key="5">
    <source>
        <dbReference type="ARBA" id="ARBA00022691"/>
    </source>
</evidence>
<dbReference type="InterPro" id="IPR036804">
    <property type="entry name" value="CheR_N_sf"/>
</dbReference>
<dbReference type="Proteomes" id="UP000500961">
    <property type="component" value="Chromosome"/>
</dbReference>
<feature type="domain" description="CheR-type methyltransferase" evidence="6">
    <location>
        <begin position="3"/>
        <end position="279"/>
    </location>
</feature>
<dbReference type="PANTHER" id="PTHR24422">
    <property type="entry name" value="CHEMOTAXIS PROTEIN METHYLTRANSFERASE"/>
    <property type="match status" value="1"/>
</dbReference>
<reference evidence="7 8" key="1">
    <citation type="submission" date="2019-07" db="EMBL/GenBank/DDBJ databases">
        <title>Thalassofilum flectens gen. nov., sp. nov., a novel moderate thermophilic anaerobe from a shallow sea hot spring in Kunashir Island (Russia), representing a new family in the order Bacteroidales, and proposal of Thalassofilacea fam. nov.</title>
        <authorList>
            <person name="Kochetkova T.V."/>
            <person name="Podosokorskaya O.A."/>
            <person name="Novikov A."/>
            <person name="Elcheninov A.G."/>
            <person name="Toshchakov S.V."/>
            <person name="Kublanov I.V."/>
        </authorList>
    </citation>
    <scope>NUCLEOTIDE SEQUENCE [LARGE SCALE GENOMIC DNA]</scope>
    <source>
        <strain evidence="7 8">38-H</strain>
    </source>
</reference>
<dbReference type="SUPFAM" id="SSF47757">
    <property type="entry name" value="Chemotaxis receptor methyltransferase CheR, N-terminal domain"/>
    <property type="match status" value="1"/>
</dbReference>
<protein>
    <recommendedName>
        <fullName evidence="2">protein-glutamate O-methyltransferase</fullName>
        <ecNumber evidence="2">2.1.1.80</ecNumber>
    </recommendedName>
</protein>
<evidence type="ECO:0000259" key="6">
    <source>
        <dbReference type="PROSITE" id="PS50123"/>
    </source>
</evidence>
<dbReference type="Gene3D" id="1.10.155.10">
    <property type="entry name" value="Chemotaxis receptor methyltransferase CheR, N-terminal domain"/>
    <property type="match status" value="1"/>
</dbReference>
<dbReference type="InterPro" id="IPR022642">
    <property type="entry name" value="CheR_C"/>
</dbReference>
<evidence type="ECO:0000256" key="1">
    <source>
        <dbReference type="ARBA" id="ARBA00001541"/>
    </source>
</evidence>
<organism evidence="7 8">
    <name type="scientific">Tenuifilum thalassicum</name>
    <dbReference type="NCBI Taxonomy" id="2590900"/>
    <lineage>
        <taxon>Bacteria</taxon>
        <taxon>Pseudomonadati</taxon>
        <taxon>Bacteroidota</taxon>
        <taxon>Bacteroidia</taxon>
        <taxon>Bacteroidales</taxon>
        <taxon>Tenuifilaceae</taxon>
        <taxon>Tenuifilum</taxon>
    </lineage>
</organism>
<evidence type="ECO:0000313" key="8">
    <source>
        <dbReference type="Proteomes" id="UP000500961"/>
    </source>
</evidence>
<dbReference type="PRINTS" id="PR00996">
    <property type="entry name" value="CHERMTFRASE"/>
</dbReference>
<dbReference type="EC" id="2.1.1.80" evidence="2"/>
<dbReference type="PANTHER" id="PTHR24422:SF10">
    <property type="entry name" value="CHEMOTAXIS PROTEIN METHYLTRANSFERASE 2"/>
    <property type="match status" value="1"/>
</dbReference>